<reference evidence="7" key="3">
    <citation type="submission" date="2021-05" db="UniProtKB">
        <authorList>
            <consortium name="EnsemblPlants"/>
        </authorList>
    </citation>
    <scope>IDENTIFICATION</scope>
    <source>
        <strain evidence="7">cv. B73</strain>
    </source>
</reference>
<evidence type="ECO:0000256" key="4">
    <source>
        <dbReference type="ARBA" id="ARBA00035160"/>
    </source>
</evidence>
<dbReference type="GO" id="GO:0022627">
    <property type="term" value="C:cytosolic small ribosomal subunit"/>
    <property type="evidence" value="ECO:0000318"/>
    <property type="project" value="GO_Central"/>
</dbReference>
<evidence type="ECO:0000256" key="5">
    <source>
        <dbReference type="ARBA" id="ARBA00044343"/>
    </source>
</evidence>
<dbReference type="Gramene" id="Zm00001eb197100_T001">
    <property type="protein sequence ID" value="Zm00001eb197100_P001"/>
    <property type="gene ID" value="Zm00001eb197100"/>
</dbReference>
<dbReference type="GO" id="GO:0000028">
    <property type="term" value="P:ribosomal small subunit assembly"/>
    <property type="evidence" value="ECO:0000318"/>
    <property type="project" value="GO_Central"/>
</dbReference>
<evidence type="ECO:0000256" key="2">
    <source>
        <dbReference type="ARBA" id="ARBA00022980"/>
    </source>
</evidence>
<evidence type="ECO:0000313" key="8">
    <source>
        <dbReference type="Proteomes" id="UP000007305"/>
    </source>
</evidence>
<feature type="region of interest" description="Disordered" evidence="6">
    <location>
        <begin position="231"/>
        <end position="290"/>
    </location>
</feature>
<dbReference type="SUPFAM" id="SSF53137">
    <property type="entry name" value="Translational machinery components"/>
    <property type="match status" value="1"/>
</dbReference>
<feature type="compositionally biased region" description="Polar residues" evidence="6">
    <location>
        <begin position="256"/>
        <end position="269"/>
    </location>
</feature>
<dbReference type="EnsemblPlants" id="Zm00001eb197100_T001">
    <property type="protein sequence ID" value="Zm00001eb197100_P001"/>
    <property type="gene ID" value="Zm00001eb197100"/>
</dbReference>
<dbReference type="Gene3D" id="3.30.420.80">
    <property type="entry name" value="Ribosomal protein S11"/>
    <property type="match status" value="1"/>
</dbReference>
<dbReference type="AlphaFoldDB" id="A0A804NZ50"/>
<reference evidence="8" key="1">
    <citation type="journal article" date="2009" name="Science">
        <title>The B73 maize genome: complexity, diversity, and dynamics.</title>
        <authorList>
            <person name="Schnable P.S."/>
            <person name="Ware D."/>
            <person name="Fulton R.S."/>
            <person name="Stein J.C."/>
            <person name="Wei F."/>
            <person name="Pasternak S."/>
            <person name="Liang C."/>
            <person name="Zhang J."/>
            <person name="Fulton L."/>
            <person name="Graves T.A."/>
            <person name="Minx P."/>
            <person name="Reily A.D."/>
            <person name="Courtney L."/>
            <person name="Kruchowski S.S."/>
            <person name="Tomlinson C."/>
            <person name="Strong C."/>
            <person name="Delehaunty K."/>
            <person name="Fronick C."/>
            <person name="Courtney B."/>
            <person name="Rock S.M."/>
            <person name="Belter E."/>
            <person name="Du F."/>
            <person name="Kim K."/>
            <person name="Abbott R.M."/>
            <person name="Cotton M."/>
            <person name="Levy A."/>
            <person name="Marchetto P."/>
            <person name="Ochoa K."/>
            <person name="Jackson S.M."/>
            <person name="Gillam B."/>
            <person name="Chen W."/>
            <person name="Yan L."/>
            <person name="Higginbotham J."/>
            <person name="Cardenas M."/>
            <person name="Waligorski J."/>
            <person name="Applebaum E."/>
            <person name="Phelps L."/>
            <person name="Falcone J."/>
            <person name="Kanchi K."/>
            <person name="Thane T."/>
            <person name="Scimone A."/>
            <person name="Thane N."/>
            <person name="Henke J."/>
            <person name="Wang T."/>
            <person name="Ruppert J."/>
            <person name="Shah N."/>
            <person name="Rotter K."/>
            <person name="Hodges J."/>
            <person name="Ingenthron E."/>
            <person name="Cordes M."/>
            <person name="Kohlberg S."/>
            <person name="Sgro J."/>
            <person name="Delgado B."/>
            <person name="Mead K."/>
            <person name="Chinwalla A."/>
            <person name="Leonard S."/>
            <person name="Crouse K."/>
            <person name="Collura K."/>
            <person name="Kudrna D."/>
            <person name="Currie J."/>
            <person name="He R."/>
            <person name="Angelova A."/>
            <person name="Rajasekar S."/>
            <person name="Mueller T."/>
            <person name="Lomeli R."/>
            <person name="Scara G."/>
            <person name="Ko A."/>
            <person name="Delaney K."/>
            <person name="Wissotski M."/>
            <person name="Lopez G."/>
            <person name="Campos D."/>
            <person name="Braidotti M."/>
            <person name="Ashley E."/>
            <person name="Golser W."/>
            <person name="Kim H."/>
            <person name="Lee S."/>
            <person name="Lin J."/>
            <person name="Dujmic Z."/>
            <person name="Kim W."/>
            <person name="Talag J."/>
            <person name="Zuccolo A."/>
            <person name="Fan C."/>
            <person name="Sebastian A."/>
            <person name="Kramer M."/>
            <person name="Spiegel L."/>
            <person name="Nascimento L."/>
            <person name="Zutavern T."/>
            <person name="Miller B."/>
            <person name="Ambroise C."/>
            <person name="Muller S."/>
            <person name="Spooner W."/>
            <person name="Narechania A."/>
            <person name="Ren L."/>
            <person name="Wei S."/>
            <person name="Kumari S."/>
            <person name="Faga B."/>
            <person name="Levy M.J."/>
            <person name="McMahan L."/>
            <person name="Van Buren P."/>
            <person name="Vaughn M.W."/>
            <person name="Ying K."/>
            <person name="Yeh C.-T."/>
            <person name="Emrich S.J."/>
            <person name="Jia Y."/>
            <person name="Kalyanaraman A."/>
            <person name="Hsia A.-P."/>
            <person name="Barbazuk W.B."/>
            <person name="Baucom R.S."/>
            <person name="Brutnell T.P."/>
            <person name="Carpita N.C."/>
            <person name="Chaparro C."/>
            <person name="Chia J.-M."/>
            <person name="Deragon J.-M."/>
            <person name="Estill J.C."/>
            <person name="Fu Y."/>
            <person name="Jeddeloh J.A."/>
            <person name="Han Y."/>
            <person name="Lee H."/>
            <person name="Li P."/>
            <person name="Lisch D.R."/>
            <person name="Liu S."/>
            <person name="Liu Z."/>
            <person name="Nagel D.H."/>
            <person name="McCann M.C."/>
            <person name="SanMiguel P."/>
            <person name="Myers A.M."/>
            <person name="Nettleton D."/>
            <person name="Nguyen J."/>
            <person name="Penning B.W."/>
            <person name="Ponnala L."/>
            <person name="Schneider K.L."/>
            <person name="Schwartz D.C."/>
            <person name="Sharma A."/>
            <person name="Soderlund C."/>
            <person name="Springer N.M."/>
            <person name="Sun Q."/>
            <person name="Wang H."/>
            <person name="Waterman M."/>
            <person name="Westerman R."/>
            <person name="Wolfgruber T.K."/>
            <person name="Yang L."/>
            <person name="Yu Y."/>
            <person name="Zhang L."/>
            <person name="Zhou S."/>
            <person name="Zhu Q."/>
            <person name="Bennetzen J.L."/>
            <person name="Dawe R.K."/>
            <person name="Jiang J."/>
            <person name="Jiang N."/>
            <person name="Presting G.G."/>
            <person name="Wessler S.R."/>
            <person name="Aluru S."/>
            <person name="Martienssen R.A."/>
            <person name="Clifton S.W."/>
            <person name="McCombie W.R."/>
            <person name="Wing R.A."/>
            <person name="Wilson R.K."/>
        </authorList>
    </citation>
    <scope>NUCLEOTIDE SEQUENCE [LARGE SCALE GENOMIC DNA]</scope>
    <source>
        <strain evidence="8">cv. B73</strain>
    </source>
</reference>
<dbReference type="InterPro" id="IPR001971">
    <property type="entry name" value="Ribosomal_uS11"/>
</dbReference>
<dbReference type="GO" id="GO:0003735">
    <property type="term" value="F:structural constituent of ribosome"/>
    <property type="evidence" value="ECO:0000318"/>
    <property type="project" value="GO_Central"/>
</dbReference>
<comment type="similarity">
    <text evidence="1">Belongs to the universal ribosomal protein uS11 family.</text>
</comment>
<evidence type="ECO:0000256" key="1">
    <source>
        <dbReference type="ARBA" id="ARBA00006194"/>
    </source>
</evidence>
<protein>
    <recommendedName>
        <fullName evidence="4">Small ribosomal subunit protein uS11</fullName>
    </recommendedName>
    <alternativeName>
        <fullName evidence="5">40S ribosomal protein S14</fullName>
    </alternativeName>
</protein>
<keyword evidence="8" id="KW-1185">Reference proteome</keyword>
<keyword evidence="3" id="KW-0687">Ribonucleoprotein</keyword>
<accession>A0A804NZ50</accession>
<keyword evidence="2" id="KW-0689">Ribosomal protein</keyword>
<dbReference type="PANTHER" id="PTHR11759">
    <property type="entry name" value="40S RIBOSOMAL PROTEIN S14/30S RIBOSOMAL PROTEIN S11"/>
    <property type="match status" value="1"/>
</dbReference>
<dbReference type="FunFam" id="3.30.420.80:FF:000018">
    <property type="entry name" value="40S ribosomal protein S14"/>
    <property type="match status" value="1"/>
</dbReference>
<evidence type="ECO:0000256" key="6">
    <source>
        <dbReference type="SAM" id="MobiDB-lite"/>
    </source>
</evidence>
<dbReference type="InParanoid" id="A0A804NZ50"/>
<dbReference type="InterPro" id="IPR036967">
    <property type="entry name" value="Ribosomal_uS11_sf"/>
</dbReference>
<sequence length="442" mass="48589">MQRWMACMIASEGFVLPSWCTSGMKVKADRDESSPYAAMLASQDVTQRCKELGITALHIKLRATGGNKTKTPGPGAQSALRALARSGMKIGRIILELSEKYQKKFGPLRYFVAGILKFLCLPSYFYELEYLPSSKEMAVNGKGTCQDKAHLSNVYTDVMHIISKKEGIQRASGLSSIDYIMTPRWMSLGDVDTSGSTVASTEPSDYVRGLDQKAKHLSLGRNNIVSEPEEVLHPQPHHGSFWPRTRSKARADRNSVGITSTNDTRSSWAAPSMHDKEDISSTISDPGPIWDCEPKWDTGPKWDSELTWEPDHPIELPRPQEDMGIGAPMELVPNWDDKWVVRKGHFLGVLVCNHSCMTVQSLIVHYGKPESDSGTEVGNVPDGSIPISQSAPPPTLGPFTYKPLLADTVQAEDIKELCKLLVVVSGEAAKAYVGTAIVFTLI</sequence>
<dbReference type="GO" id="GO:0006412">
    <property type="term" value="P:translation"/>
    <property type="evidence" value="ECO:0000318"/>
    <property type="project" value="GO_Central"/>
</dbReference>
<organism evidence="7 8">
    <name type="scientific">Zea mays</name>
    <name type="common">Maize</name>
    <dbReference type="NCBI Taxonomy" id="4577"/>
    <lineage>
        <taxon>Eukaryota</taxon>
        <taxon>Viridiplantae</taxon>
        <taxon>Streptophyta</taxon>
        <taxon>Embryophyta</taxon>
        <taxon>Tracheophyta</taxon>
        <taxon>Spermatophyta</taxon>
        <taxon>Magnoliopsida</taxon>
        <taxon>Liliopsida</taxon>
        <taxon>Poales</taxon>
        <taxon>Poaceae</taxon>
        <taxon>PACMAD clade</taxon>
        <taxon>Panicoideae</taxon>
        <taxon>Andropogonodae</taxon>
        <taxon>Andropogoneae</taxon>
        <taxon>Tripsacinae</taxon>
        <taxon>Zea</taxon>
    </lineage>
</organism>
<proteinExistence type="inferred from homology"/>
<dbReference type="Pfam" id="PF00411">
    <property type="entry name" value="Ribosomal_S11"/>
    <property type="match status" value="1"/>
</dbReference>
<name>A0A804NZ50_MAIZE</name>
<evidence type="ECO:0000313" key="7">
    <source>
        <dbReference type="EnsemblPlants" id="Zm00001eb197100_P001"/>
    </source>
</evidence>
<dbReference type="Proteomes" id="UP000007305">
    <property type="component" value="Chromosome 4"/>
</dbReference>
<evidence type="ECO:0000256" key="3">
    <source>
        <dbReference type="ARBA" id="ARBA00023274"/>
    </source>
</evidence>
<reference evidence="7" key="2">
    <citation type="submission" date="2019-07" db="EMBL/GenBank/DDBJ databases">
        <authorList>
            <person name="Seetharam A."/>
            <person name="Woodhouse M."/>
            <person name="Cannon E."/>
        </authorList>
    </citation>
    <scope>NUCLEOTIDE SEQUENCE [LARGE SCALE GENOMIC DNA]</scope>
    <source>
        <strain evidence="7">cv. B73</strain>
    </source>
</reference>
<dbReference type="Gene3D" id="2.60.200.40">
    <property type="match status" value="1"/>
</dbReference>